<dbReference type="SMART" id="SM00345">
    <property type="entry name" value="HTH_GNTR"/>
    <property type="match status" value="1"/>
</dbReference>
<dbReference type="InterPro" id="IPR000524">
    <property type="entry name" value="Tscrpt_reg_HTH_GntR"/>
</dbReference>
<keyword evidence="1" id="KW-0805">Transcription regulation</keyword>
<dbReference type="GO" id="GO:0045892">
    <property type="term" value="P:negative regulation of DNA-templated transcription"/>
    <property type="evidence" value="ECO:0007669"/>
    <property type="project" value="TreeGrafter"/>
</dbReference>
<proteinExistence type="predicted"/>
<dbReference type="SUPFAM" id="SSF64288">
    <property type="entry name" value="Chorismate lyase-like"/>
    <property type="match status" value="1"/>
</dbReference>
<dbReference type="Pfam" id="PF07702">
    <property type="entry name" value="UTRA"/>
    <property type="match status" value="1"/>
</dbReference>
<dbReference type="Gene3D" id="3.40.1410.10">
    <property type="entry name" value="Chorismate lyase-like"/>
    <property type="match status" value="1"/>
</dbReference>
<dbReference type="OrthoDB" id="3194402at2"/>
<dbReference type="GO" id="GO:0003700">
    <property type="term" value="F:DNA-binding transcription factor activity"/>
    <property type="evidence" value="ECO:0007669"/>
    <property type="project" value="InterPro"/>
</dbReference>
<dbReference type="InterPro" id="IPR036390">
    <property type="entry name" value="WH_DNA-bd_sf"/>
</dbReference>
<organism evidence="5 6">
    <name type="scientific">Gleimia europaea ACS-120-V-Col10b</name>
    <dbReference type="NCBI Taxonomy" id="883069"/>
    <lineage>
        <taxon>Bacteria</taxon>
        <taxon>Bacillati</taxon>
        <taxon>Actinomycetota</taxon>
        <taxon>Actinomycetes</taxon>
        <taxon>Actinomycetales</taxon>
        <taxon>Actinomycetaceae</taxon>
        <taxon>Gleimia</taxon>
    </lineage>
</organism>
<accession>A0A9W5RFZ3</accession>
<dbReference type="InterPro" id="IPR050679">
    <property type="entry name" value="Bact_HTH_transcr_reg"/>
</dbReference>
<gene>
    <name evidence="5" type="ORF">HMPREF9238_01383</name>
</gene>
<dbReference type="AlphaFoldDB" id="A0A9W5RFZ3"/>
<evidence type="ECO:0000256" key="3">
    <source>
        <dbReference type="ARBA" id="ARBA00023163"/>
    </source>
</evidence>
<comment type="caution">
    <text evidence="5">The sequence shown here is derived from an EMBL/GenBank/DDBJ whole genome shotgun (WGS) entry which is preliminary data.</text>
</comment>
<keyword evidence="3" id="KW-0804">Transcription</keyword>
<evidence type="ECO:0000313" key="6">
    <source>
        <dbReference type="Proteomes" id="UP000014387"/>
    </source>
</evidence>
<dbReference type="Gene3D" id="1.10.10.10">
    <property type="entry name" value="Winged helix-like DNA-binding domain superfamily/Winged helix DNA-binding domain"/>
    <property type="match status" value="1"/>
</dbReference>
<dbReference type="SUPFAM" id="SSF46785">
    <property type="entry name" value="Winged helix' DNA-binding domain"/>
    <property type="match status" value="1"/>
</dbReference>
<evidence type="ECO:0000313" key="5">
    <source>
        <dbReference type="EMBL" id="EPD31606.1"/>
    </source>
</evidence>
<dbReference type="InterPro" id="IPR028978">
    <property type="entry name" value="Chorismate_lyase_/UTRA_dom_sf"/>
</dbReference>
<dbReference type="SMART" id="SM00866">
    <property type="entry name" value="UTRA"/>
    <property type="match status" value="1"/>
</dbReference>
<dbReference type="InterPro" id="IPR011663">
    <property type="entry name" value="UTRA"/>
</dbReference>
<dbReference type="CDD" id="cd07377">
    <property type="entry name" value="WHTH_GntR"/>
    <property type="match status" value="1"/>
</dbReference>
<dbReference type="InterPro" id="IPR036388">
    <property type="entry name" value="WH-like_DNA-bd_sf"/>
</dbReference>
<evidence type="ECO:0000256" key="2">
    <source>
        <dbReference type="ARBA" id="ARBA00023125"/>
    </source>
</evidence>
<dbReference type="Pfam" id="PF00392">
    <property type="entry name" value="GntR"/>
    <property type="match status" value="1"/>
</dbReference>
<keyword evidence="6" id="KW-1185">Reference proteome</keyword>
<sequence length="248" mass="27159">MAHAPFSPNIRVVHDSDVPLHAQISDGLAAMILSGEIAPGTRLENEVSMAKRLDVSRPTARQALQSLADRGLVKRRRGAGTVVTAPHVRRPMQLSSLLTDLEQAGFEVETRVMSYNTHRATEDEAQRLETESGAPVTFIQRLRLADGDPIALMSNLIPSDIAPTREELEESGLYDQLRAKGVVPSYATQVIGARNATLMEADALGEKRGAALLTATRIAYDAQGRVIDYGTHIYRASRYSFETKFFAD</sequence>
<dbReference type="RefSeq" id="WP_016444716.1">
    <property type="nucleotide sequence ID" value="NZ_KE150266.1"/>
</dbReference>
<dbReference type="PROSITE" id="PS50949">
    <property type="entry name" value="HTH_GNTR"/>
    <property type="match status" value="1"/>
</dbReference>
<keyword evidence="2" id="KW-0238">DNA-binding</keyword>
<dbReference type="PANTHER" id="PTHR44846">
    <property type="entry name" value="MANNOSYL-D-GLYCERATE TRANSPORT/METABOLISM SYSTEM REPRESSOR MNGR-RELATED"/>
    <property type="match status" value="1"/>
</dbReference>
<name>A0A9W5RFZ3_9ACTO</name>
<feature type="domain" description="HTH gntR-type" evidence="4">
    <location>
        <begin position="18"/>
        <end position="86"/>
    </location>
</feature>
<evidence type="ECO:0000259" key="4">
    <source>
        <dbReference type="PROSITE" id="PS50949"/>
    </source>
</evidence>
<dbReference type="Proteomes" id="UP000014387">
    <property type="component" value="Unassembled WGS sequence"/>
</dbReference>
<protein>
    <recommendedName>
        <fullName evidence="4">HTH gntR-type domain-containing protein</fullName>
    </recommendedName>
</protein>
<dbReference type="GO" id="GO:0003677">
    <property type="term" value="F:DNA binding"/>
    <property type="evidence" value="ECO:0007669"/>
    <property type="project" value="UniProtKB-KW"/>
</dbReference>
<dbReference type="PRINTS" id="PR00035">
    <property type="entry name" value="HTHGNTR"/>
</dbReference>
<evidence type="ECO:0000256" key="1">
    <source>
        <dbReference type="ARBA" id="ARBA00023015"/>
    </source>
</evidence>
<dbReference type="EMBL" id="AGWN01000001">
    <property type="protein sequence ID" value="EPD31606.1"/>
    <property type="molecule type" value="Genomic_DNA"/>
</dbReference>
<dbReference type="PANTHER" id="PTHR44846:SF17">
    <property type="entry name" value="GNTR-FAMILY TRANSCRIPTIONAL REGULATOR"/>
    <property type="match status" value="1"/>
</dbReference>
<reference evidence="5 6" key="1">
    <citation type="submission" date="2013-05" db="EMBL/GenBank/DDBJ databases">
        <title>The Genome Sequence of Actinomyces europaeus ACS-120-V-COL10B.</title>
        <authorList>
            <consortium name="The Broad Institute Genomics Platform"/>
            <person name="Earl A."/>
            <person name="Ward D."/>
            <person name="Feldgarden M."/>
            <person name="Gevers D."/>
            <person name="Saerens B."/>
            <person name="Vaneechoutte M."/>
            <person name="Walker B."/>
            <person name="Young S."/>
            <person name="Zeng Q."/>
            <person name="Gargeya S."/>
            <person name="Fitzgerald M."/>
            <person name="Haas B."/>
            <person name="Abouelleil A."/>
            <person name="Allen A.W."/>
            <person name="Alvarado L."/>
            <person name="Arachchi H.M."/>
            <person name="Berlin A.M."/>
            <person name="Chapman S.B."/>
            <person name="Gainer-Dewar J."/>
            <person name="Goldberg J."/>
            <person name="Griggs A."/>
            <person name="Gujja S."/>
            <person name="Hansen M."/>
            <person name="Howarth C."/>
            <person name="Imamovic A."/>
            <person name="Ireland A."/>
            <person name="Larimer J."/>
            <person name="McCowan C."/>
            <person name="Murphy C."/>
            <person name="Pearson M."/>
            <person name="Poon T.W."/>
            <person name="Priest M."/>
            <person name="Roberts A."/>
            <person name="Saif S."/>
            <person name="Shea T."/>
            <person name="Sisk P."/>
            <person name="Sykes S."/>
            <person name="Wortman J."/>
            <person name="Nusbaum C."/>
            <person name="Birren B."/>
        </authorList>
    </citation>
    <scope>NUCLEOTIDE SEQUENCE [LARGE SCALE GENOMIC DNA]</scope>
    <source>
        <strain evidence="5 6">ACS-120-V-Col10b</strain>
    </source>
</reference>